<feature type="domain" description="Retrotransposon gag" evidence="4">
    <location>
        <begin position="347"/>
        <end position="437"/>
    </location>
</feature>
<dbReference type="Pfam" id="PF01255">
    <property type="entry name" value="Prenyltransf"/>
    <property type="match status" value="1"/>
</dbReference>
<name>A0A7J7PAL2_9MAGN</name>
<dbReference type="PANTHER" id="PTHR10291">
    <property type="entry name" value="DEHYDRODOLICHYL DIPHOSPHATE SYNTHASE FAMILY MEMBER"/>
    <property type="match status" value="1"/>
</dbReference>
<comment type="caution">
    <text evidence="5">The sequence shown here is derived from an EMBL/GenBank/DDBJ whole genome shotgun (WGS) entry which is preliminary data.</text>
</comment>
<dbReference type="SUPFAM" id="SSF64005">
    <property type="entry name" value="Undecaprenyl diphosphate synthase"/>
    <property type="match status" value="1"/>
</dbReference>
<dbReference type="GO" id="GO:0045547">
    <property type="term" value="F:ditrans,polycis-polyprenyl diphosphate synthase [(2E,6E)-farnesyl diphosphate specific] activity"/>
    <property type="evidence" value="ECO:0007669"/>
    <property type="project" value="TreeGrafter"/>
</dbReference>
<dbReference type="GO" id="GO:0005783">
    <property type="term" value="C:endoplasmic reticulum"/>
    <property type="evidence" value="ECO:0007669"/>
    <property type="project" value="TreeGrafter"/>
</dbReference>
<accession>A0A7J7PAL2</accession>
<keyword evidence="2" id="KW-0808">Transferase</keyword>
<evidence type="ECO:0000259" key="4">
    <source>
        <dbReference type="Pfam" id="PF03732"/>
    </source>
</evidence>
<organism evidence="5 6">
    <name type="scientific">Kingdonia uniflora</name>
    <dbReference type="NCBI Taxonomy" id="39325"/>
    <lineage>
        <taxon>Eukaryota</taxon>
        <taxon>Viridiplantae</taxon>
        <taxon>Streptophyta</taxon>
        <taxon>Embryophyta</taxon>
        <taxon>Tracheophyta</taxon>
        <taxon>Spermatophyta</taxon>
        <taxon>Magnoliopsida</taxon>
        <taxon>Ranunculales</taxon>
        <taxon>Circaeasteraceae</taxon>
        <taxon>Kingdonia</taxon>
    </lineage>
</organism>
<gene>
    <name evidence="5" type="ORF">GIB67_007878</name>
</gene>
<reference evidence="5 6" key="1">
    <citation type="journal article" date="2020" name="IScience">
        <title>Genome Sequencing of the Endangered Kingdonia uniflora (Circaeasteraceae, Ranunculales) Reveals Potential Mechanisms of Evolutionary Specialization.</title>
        <authorList>
            <person name="Sun Y."/>
            <person name="Deng T."/>
            <person name="Zhang A."/>
            <person name="Moore M.J."/>
            <person name="Landis J.B."/>
            <person name="Lin N."/>
            <person name="Zhang H."/>
            <person name="Zhang X."/>
            <person name="Huang J."/>
            <person name="Zhang X."/>
            <person name="Sun H."/>
            <person name="Wang H."/>
        </authorList>
    </citation>
    <scope>NUCLEOTIDE SEQUENCE [LARGE SCALE GENOMIC DNA]</scope>
    <source>
        <strain evidence="5">TB1705</strain>
        <tissue evidence="5">Leaf</tissue>
    </source>
</reference>
<dbReference type="InterPro" id="IPR001441">
    <property type="entry name" value="UPP_synth-like"/>
</dbReference>
<evidence type="ECO:0000256" key="2">
    <source>
        <dbReference type="ARBA" id="ARBA00022679"/>
    </source>
</evidence>
<dbReference type="Proteomes" id="UP000541444">
    <property type="component" value="Unassembled WGS sequence"/>
</dbReference>
<dbReference type="PANTHER" id="PTHR10291:SF43">
    <property type="entry name" value="DEHYDRODOLICHYL DIPHOSPHATE SYNTHASE COMPLEX SUBUNIT DHDDS"/>
    <property type="match status" value="1"/>
</dbReference>
<proteinExistence type="inferred from homology"/>
<feature type="region of interest" description="Disordered" evidence="3">
    <location>
        <begin position="438"/>
        <end position="476"/>
    </location>
</feature>
<dbReference type="EMBL" id="JACGCM010000076">
    <property type="protein sequence ID" value="KAF6176495.1"/>
    <property type="molecule type" value="Genomic_DNA"/>
</dbReference>
<comment type="similarity">
    <text evidence="1">Belongs to the UPP synthase family.</text>
</comment>
<dbReference type="AlphaFoldDB" id="A0A7J7PAL2"/>
<evidence type="ECO:0000256" key="3">
    <source>
        <dbReference type="SAM" id="MobiDB-lite"/>
    </source>
</evidence>
<feature type="compositionally biased region" description="Basic and acidic residues" evidence="3">
    <location>
        <begin position="438"/>
        <end position="460"/>
    </location>
</feature>
<evidence type="ECO:0000256" key="1">
    <source>
        <dbReference type="ARBA" id="ARBA00005432"/>
    </source>
</evidence>
<dbReference type="Gene3D" id="3.40.1180.10">
    <property type="entry name" value="Decaprenyl diphosphate synthase-like"/>
    <property type="match status" value="1"/>
</dbReference>
<evidence type="ECO:0000313" key="5">
    <source>
        <dbReference type="EMBL" id="KAF6176495.1"/>
    </source>
</evidence>
<dbReference type="Pfam" id="PF03732">
    <property type="entry name" value="Retrotrans_gag"/>
    <property type="match status" value="1"/>
</dbReference>
<keyword evidence="6" id="KW-1185">Reference proteome</keyword>
<dbReference type="OrthoDB" id="4173905at2759"/>
<dbReference type="InterPro" id="IPR005162">
    <property type="entry name" value="Retrotrans_gag_dom"/>
</dbReference>
<protein>
    <recommendedName>
        <fullName evidence="4">Retrotransposon gag domain-containing protein</fullName>
    </recommendedName>
</protein>
<sequence length="661" mass="73586">MLGNDIGVCKAITANGIWNFHLVDRIVCSGVILTDFVPTVGEVSLAEALAFMKAAGGASVNVIVVSMDWFQMAGLQNLLPNYFKTDGNRSIDNFNHRPNEVQYVMDLLQEKIEGLLKEESMVNSYRIMVYVLGNLKLLNEPVRLAAEKAMAATAKNDKAVLMIYQELPIKLADLEKHMYMVVAPDPNILVRTSAELRRTKWVHCSAISGGSAPEVEIGTALLNTSSKYGARDASILAVRRLFGGRGGVVALGTPIWVGSDVCLLCVWIVAVPVSRWTGRAYSSEAGGGMGVVPGVQLHQGTPLTPVIPGQPGILPVPAGSGISTEIKQSIEKTLDVMKFSDNQRVILAAYLLQGEADFWWDMVKRMVLEPPILWSSFQELFFTQYFPQSYRDACILEFYALEQGDMSIARYDQRFNKLARYVPFIVQDKEQMKMKFLKEDRKSRDARNPARQDTRPDKGKAIQTQYDSLGSKRQRFDSTPARAMGEQYLEMAQLSSRTCWNCGGIRHARKLYPKPDRGQQPLRQFQGPVGYQPRPQWLEVAEAEVMLEPMGISEDVFARAEPIISDAGVSVGIVPGVQLHQGTLLTLVIPGQPGILPVPAASGISEEMRQFMESFVASFQLARSPIHREHSYLEQLQRYKHPTFSSTLIPLEAETWLRSID</sequence>
<dbReference type="InterPro" id="IPR036424">
    <property type="entry name" value="UPP_synth-like_sf"/>
</dbReference>
<evidence type="ECO:0000313" key="6">
    <source>
        <dbReference type="Proteomes" id="UP000541444"/>
    </source>
</evidence>
<dbReference type="GO" id="GO:0016094">
    <property type="term" value="P:polyprenol biosynthetic process"/>
    <property type="evidence" value="ECO:0007669"/>
    <property type="project" value="TreeGrafter"/>
</dbReference>